<dbReference type="AlphaFoldDB" id="A0AAX6GH86"/>
<dbReference type="EMBL" id="JANAVB010019797">
    <property type="protein sequence ID" value="KAJ6828074.1"/>
    <property type="molecule type" value="Genomic_DNA"/>
</dbReference>
<sequence length="135" mass="14990">MKKQYCAIAEMLGPNASGFGWNDELKCVMCDKDIFQDWVKSHPNTKGLRNKPFLYYDDLGAIFGKNRARGEAAEGSADAVDAMEEEATNEVQVHDLDDIHENVNVHLLEMLLGVVGGRGKGLRQPKVLLLKVLSM</sequence>
<dbReference type="GO" id="GO:0016853">
    <property type="term" value="F:isomerase activity"/>
    <property type="evidence" value="ECO:0007669"/>
    <property type="project" value="UniProtKB-KW"/>
</dbReference>
<name>A0AAX6GH86_IRIPA</name>
<reference evidence="1" key="2">
    <citation type="submission" date="2023-04" db="EMBL/GenBank/DDBJ databases">
        <authorList>
            <person name="Bruccoleri R.E."/>
            <person name="Oakeley E.J."/>
            <person name="Faust A.-M."/>
            <person name="Dessus-Babus S."/>
            <person name="Altorfer M."/>
            <person name="Burckhardt D."/>
            <person name="Oertli M."/>
            <person name="Naumann U."/>
            <person name="Petersen F."/>
            <person name="Wong J."/>
        </authorList>
    </citation>
    <scope>NUCLEOTIDE SEQUENCE</scope>
    <source>
        <strain evidence="1">GSM-AAB239-AS_SAM_17_03QT</strain>
        <tissue evidence="1">Leaf</tissue>
    </source>
</reference>
<keyword evidence="2" id="KW-1185">Reference proteome</keyword>
<evidence type="ECO:0000313" key="2">
    <source>
        <dbReference type="Proteomes" id="UP001140949"/>
    </source>
</evidence>
<keyword evidence="1" id="KW-0413">Isomerase</keyword>
<protein>
    <submittedName>
        <fullName evidence="1">Ribose-5-phosphate isomerase</fullName>
    </submittedName>
</protein>
<dbReference type="Proteomes" id="UP001140949">
    <property type="component" value="Unassembled WGS sequence"/>
</dbReference>
<comment type="caution">
    <text evidence="1">The sequence shown here is derived from an EMBL/GenBank/DDBJ whole genome shotgun (WGS) entry which is preliminary data.</text>
</comment>
<gene>
    <name evidence="1" type="ORF">M6B38_365805</name>
</gene>
<dbReference type="PANTHER" id="PTHR46250">
    <property type="entry name" value="MYB/SANT-LIKE DNA-BINDING DOMAIN PROTEIN-RELATED"/>
    <property type="match status" value="1"/>
</dbReference>
<evidence type="ECO:0000313" key="1">
    <source>
        <dbReference type="EMBL" id="KAJ6828074.1"/>
    </source>
</evidence>
<reference evidence="1" key="1">
    <citation type="journal article" date="2023" name="GigaByte">
        <title>Genome assembly of the bearded iris, Iris pallida Lam.</title>
        <authorList>
            <person name="Bruccoleri R.E."/>
            <person name="Oakeley E.J."/>
            <person name="Faust A.M.E."/>
            <person name="Altorfer M."/>
            <person name="Dessus-Babus S."/>
            <person name="Burckhardt D."/>
            <person name="Oertli M."/>
            <person name="Naumann U."/>
            <person name="Petersen F."/>
            <person name="Wong J."/>
        </authorList>
    </citation>
    <scope>NUCLEOTIDE SEQUENCE</scope>
    <source>
        <strain evidence="1">GSM-AAB239-AS_SAM_17_03QT</strain>
    </source>
</reference>
<proteinExistence type="predicted"/>
<accession>A0AAX6GH86</accession>
<organism evidence="1 2">
    <name type="scientific">Iris pallida</name>
    <name type="common">Sweet iris</name>
    <dbReference type="NCBI Taxonomy" id="29817"/>
    <lineage>
        <taxon>Eukaryota</taxon>
        <taxon>Viridiplantae</taxon>
        <taxon>Streptophyta</taxon>
        <taxon>Embryophyta</taxon>
        <taxon>Tracheophyta</taxon>
        <taxon>Spermatophyta</taxon>
        <taxon>Magnoliopsida</taxon>
        <taxon>Liliopsida</taxon>
        <taxon>Asparagales</taxon>
        <taxon>Iridaceae</taxon>
        <taxon>Iridoideae</taxon>
        <taxon>Irideae</taxon>
        <taxon>Iris</taxon>
    </lineage>
</organism>
<dbReference type="PANTHER" id="PTHR46250:SF15">
    <property type="entry name" value="OS01G0523800 PROTEIN"/>
    <property type="match status" value="1"/>
</dbReference>